<keyword evidence="8" id="KW-1185">Reference proteome</keyword>
<dbReference type="PATRIC" id="fig|284581.3.peg.3060"/>
<dbReference type="PANTHER" id="PTHR21716">
    <property type="entry name" value="TRANSMEMBRANE PROTEIN"/>
    <property type="match status" value="1"/>
</dbReference>
<dbReference type="PANTHER" id="PTHR21716:SF62">
    <property type="entry name" value="TRANSPORT PROTEIN YDBI-RELATED"/>
    <property type="match status" value="1"/>
</dbReference>
<evidence type="ECO:0000256" key="6">
    <source>
        <dbReference type="SAM" id="Phobius"/>
    </source>
</evidence>
<dbReference type="EMBL" id="LILC01000023">
    <property type="protein sequence ID" value="KOO42974.1"/>
    <property type="molecule type" value="Genomic_DNA"/>
</dbReference>
<feature type="transmembrane region" description="Helical" evidence="6">
    <location>
        <begin position="298"/>
        <end position="328"/>
    </location>
</feature>
<evidence type="ECO:0008006" key="9">
    <source>
        <dbReference type="Google" id="ProtNLM"/>
    </source>
</evidence>
<dbReference type="InterPro" id="IPR002549">
    <property type="entry name" value="AI-2E-like"/>
</dbReference>
<evidence type="ECO:0000256" key="3">
    <source>
        <dbReference type="ARBA" id="ARBA00022692"/>
    </source>
</evidence>
<dbReference type="AlphaFoldDB" id="A0A0M0KVZ1"/>
<keyword evidence="4 6" id="KW-1133">Transmembrane helix</keyword>
<dbReference type="Pfam" id="PF01594">
    <property type="entry name" value="AI-2E_transport"/>
    <property type="match status" value="1"/>
</dbReference>
<protein>
    <recommendedName>
        <fullName evidence="9">AI-2E family transporter</fullName>
    </recommendedName>
</protein>
<dbReference type="Proteomes" id="UP000037558">
    <property type="component" value="Unassembled WGS sequence"/>
</dbReference>
<dbReference type="OrthoDB" id="9772136at2"/>
<organism evidence="7 8">
    <name type="scientific">Priestia koreensis</name>
    <dbReference type="NCBI Taxonomy" id="284581"/>
    <lineage>
        <taxon>Bacteria</taxon>
        <taxon>Bacillati</taxon>
        <taxon>Bacillota</taxon>
        <taxon>Bacilli</taxon>
        <taxon>Bacillales</taxon>
        <taxon>Bacillaceae</taxon>
        <taxon>Priestia</taxon>
    </lineage>
</organism>
<comment type="similarity">
    <text evidence="2">Belongs to the autoinducer-2 exporter (AI-2E) (TC 2.A.86) family.</text>
</comment>
<evidence type="ECO:0000313" key="8">
    <source>
        <dbReference type="Proteomes" id="UP000037558"/>
    </source>
</evidence>
<dbReference type="GO" id="GO:0016020">
    <property type="term" value="C:membrane"/>
    <property type="evidence" value="ECO:0007669"/>
    <property type="project" value="UniProtKB-SubCell"/>
</dbReference>
<comment type="caution">
    <text evidence="7">The sequence shown here is derived from an EMBL/GenBank/DDBJ whole genome shotgun (WGS) entry which is preliminary data.</text>
</comment>
<evidence type="ECO:0000256" key="2">
    <source>
        <dbReference type="ARBA" id="ARBA00009773"/>
    </source>
</evidence>
<feature type="transmembrane region" description="Helical" evidence="6">
    <location>
        <begin position="12"/>
        <end position="29"/>
    </location>
</feature>
<feature type="transmembrane region" description="Helical" evidence="6">
    <location>
        <begin position="145"/>
        <end position="164"/>
    </location>
</feature>
<feature type="transmembrane region" description="Helical" evidence="6">
    <location>
        <begin position="267"/>
        <end position="286"/>
    </location>
</feature>
<sequence length="337" mass="38340">MSIFRNLTQNKGFIRILTLVLLVFILFLIRSLLHLVLFTFLLTFLMGKLQQFITRHLRKFVPISPSVVVLALYILIIFAFGLTIYLYIPVINTQIHELVSHIMKFYKNPPTNPVVTFIVDGSKKIVSPEDIQKNLDFVYQYLTNIWTISLQVLLAILLSLFFLLEKSRIINFTSKFKHSKLGWFFSEVEYFGQKFIGSFGAVIEVQFLIALINSILSVIALWILGFPQLVGLGIMIFLLGLIPVAGVFVSLIPLCTIAYTIGGPIKVVSVLVMIAVLHALESYVLNPKLMSAKTNLPIFYTFIILIFSEHFLGIWGLILGVPIFMFFLDLLGVKRKE</sequence>
<feature type="transmembrane region" description="Helical" evidence="6">
    <location>
        <begin position="66"/>
        <end position="88"/>
    </location>
</feature>
<name>A0A0M0KVZ1_9BACI</name>
<accession>A0A0M0KVZ1</accession>
<dbReference type="RefSeq" id="WP_053402780.1">
    <property type="nucleotide sequence ID" value="NZ_JAUKEN010000001.1"/>
</dbReference>
<evidence type="ECO:0000256" key="5">
    <source>
        <dbReference type="ARBA" id="ARBA00023136"/>
    </source>
</evidence>
<reference evidence="8" key="1">
    <citation type="submission" date="2015-08" db="EMBL/GenBank/DDBJ databases">
        <title>Fjat-14210 dsm16467.</title>
        <authorList>
            <person name="Liu B."/>
            <person name="Wang J."/>
            <person name="Zhu Y."/>
            <person name="Liu G."/>
            <person name="Chen Q."/>
            <person name="Chen Z."/>
            <person name="Lan J."/>
            <person name="Che J."/>
            <person name="Ge C."/>
            <person name="Shi H."/>
            <person name="Pan Z."/>
            <person name="Liu X."/>
        </authorList>
    </citation>
    <scope>NUCLEOTIDE SEQUENCE [LARGE SCALE GENOMIC DNA]</scope>
    <source>
        <strain evidence="8">DSM 16467</strain>
    </source>
</reference>
<feature type="transmembrane region" description="Helical" evidence="6">
    <location>
        <begin position="230"/>
        <end position="255"/>
    </location>
</feature>
<dbReference type="GO" id="GO:0055085">
    <property type="term" value="P:transmembrane transport"/>
    <property type="evidence" value="ECO:0007669"/>
    <property type="project" value="TreeGrafter"/>
</dbReference>
<keyword evidence="5 6" id="KW-0472">Membrane</keyword>
<evidence type="ECO:0000313" key="7">
    <source>
        <dbReference type="EMBL" id="KOO42974.1"/>
    </source>
</evidence>
<proteinExistence type="inferred from homology"/>
<feature type="transmembrane region" description="Helical" evidence="6">
    <location>
        <begin position="201"/>
        <end position="224"/>
    </location>
</feature>
<keyword evidence="3 6" id="KW-0812">Transmembrane</keyword>
<gene>
    <name evidence="7" type="ORF">AMD01_17740</name>
</gene>
<comment type="subcellular location">
    <subcellularLocation>
        <location evidence="1">Membrane</location>
        <topology evidence="1">Multi-pass membrane protein</topology>
    </subcellularLocation>
</comment>
<evidence type="ECO:0000256" key="4">
    <source>
        <dbReference type="ARBA" id="ARBA00022989"/>
    </source>
</evidence>
<feature type="transmembrane region" description="Helical" evidence="6">
    <location>
        <begin position="35"/>
        <end position="54"/>
    </location>
</feature>
<evidence type="ECO:0000256" key="1">
    <source>
        <dbReference type="ARBA" id="ARBA00004141"/>
    </source>
</evidence>